<dbReference type="EMBL" id="MSFU01000006">
    <property type="protein sequence ID" value="PWY78766.1"/>
    <property type="molecule type" value="Genomic_DNA"/>
</dbReference>
<sequence length="132" mass="15263">MNCLRKTLYLEHRCQVRQCLRCSSFFIRVDIPLLRALLVLPVSSKPRHHPKSLICDVYASSSCVNMSTAHEKRKFCIWPWCSFYIAVTPSISISTCSLNMLIHSHEFRQLSETPWLLDLERSPCCHGSHVSK</sequence>
<accession>A0A317VWK6</accession>
<dbReference type="Proteomes" id="UP000246171">
    <property type="component" value="Unassembled WGS sequence"/>
</dbReference>
<evidence type="ECO:0000313" key="1">
    <source>
        <dbReference type="EMBL" id="PWY78766.1"/>
    </source>
</evidence>
<protein>
    <submittedName>
        <fullName evidence="1">Uncharacterized protein</fullName>
    </submittedName>
</protein>
<evidence type="ECO:0000313" key="2">
    <source>
        <dbReference type="Proteomes" id="UP000246171"/>
    </source>
</evidence>
<name>A0A317VWK6_ASPEC</name>
<dbReference type="RefSeq" id="XP_025390558.1">
    <property type="nucleotide sequence ID" value="XM_025526758.1"/>
</dbReference>
<dbReference type="GeneID" id="37048720"/>
<dbReference type="VEuPathDB" id="FungiDB:BO83DRAFT_214581"/>
<dbReference type="AlphaFoldDB" id="A0A317VWK6"/>
<keyword evidence="2" id="KW-1185">Reference proteome</keyword>
<organism evidence="1 2">
    <name type="scientific">Aspergillus eucalypticola (strain CBS 122712 / IBT 29274)</name>
    <dbReference type="NCBI Taxonomy" id="1448314"/>
    <lineage>
        <taxon>Eukaryota</taxon>
        <taxon>Fungi</taxon>
        <taxon>Dikarya</taxon>
        <taxon>Ascomycota</taxon>
        <taxon>Pezizomycotina</taxon>
        <taxon>Eurotiomycetes</taxon>
        <taxon>Eurotiomycetidae</taxon>
        <taxon>Eurotiales</taxon>
        <taxon>Aspergillaceae</taxon>
        <taxon>Aspergillus</taxon>
        <taxon>Aspergillus subgen. Circumdati</taxon>
    </lineage>
</organism>
<reference evidence="1" key="1">
    <citation type="submission" date="2016-12" db="EMBL/GenBank/DDBJ databases">
        <title>The genomes of Aspergillus section Nigri reveals drivers in fungal speciation.</title>
        <authorList>
            <consortium name="DOE Joint Genome Institute"/>
            <person name="Vesth T.C."/>
            <person name="Nybo J."/>
            <person name="Theobald S."/>
            <person name="Brandl J."/>
            <person name="Frisvad J.C."/>
            <person name="Nielsen K.F."/>
            <person name="Lyhne E.K."/>
            <person name="Kogle M.E."/>
            <person name="Kuo A."/>
            <person name="Riley R."/>
            <person name="Clum A."/>
            <person name="Nolan M."/>
            <person name="Lipzen A."/>
            <person name="Salamov A."/>
            <person name="Henrissat B."/>
            <person name="Wiebenga A."/>
            <person name="De vries R.P."/>
            <person name="Grigoriev I.V."/>
            <person name="Mortensen U.H."/>
            <person name="Andersen M.R."/>
            <person name="Baker S.E."/>
        </authorList>
    </citation>
    <scope>NUCLEOTIDE SEQUENCE</scope>
    <source>
        <strain evidence="1">CBS 122712</strain>
    </source>
</reference>
<comment type="caution">
    <text evidence="1">The sequence shown here is derived from an EMBL/GenBank/DDBJ whole genome shotgun (WGS) entry which is preliminary data.</text>
</comment>
<gene>
    <name evidence="1" type="ORF">BO83DRAFT_214581</name>
</gene>
<proteinExistence type="predicted"/>